<dbReference type="PANTHER" id="PTHR24286">
    <property type="entry name" value="CYTOCHROME P450 26"/>
    <property type="match status" value="1"/>
</dbReference>
<keyword evidence="4" id="KW-0560">Oxidoreductase</keyword>
<dbReference type="AlphaFoldDB" id="A0A8T0GE48"/>
<sequence>MMALSLSEPGLLLSSLLGVPVLLFLFVLGYAATFHSHRVDGTKVPPGSFWLFPWIGETLHALSLPPQEFFNQKTKKYGITFSTHVMGTPTILSSDVELTKTVYQQTNKLFDLALPSTTASILGKESLFFMKADIHKKVRNLIKVPFSVKELESFIPSIDRTCQNVTASWKNQEQIRVYHEAKKYVLNIAWNYLITIDTQSYPYMDKMLEDVPGATQIEKLAHLYFTTQSGMMALPFRIPGLKYYKALNSRKKIQEVLKQVIADRRSGEVECKDFLQSLLLPMEDGSLLTDDQVMDNIFTLLGASDVTTSTCLVWMVKNIHENPKVYKDMKAELDAIKKSKPEGELLTLEDLKKMTITTWTMNETLRMINVVGWFFGRTSDKDVQIKDVAIPKNWVIGLTHMFHLDERYFPEPEKFNPYRFEKTPMPFTFTPFGQGCRTCPGKDLARFEILTFFYHLITNYSWEPVEPNEGTCWHPFPHPEHLHPVKLTPRHLGDN</sequence>
<dbReference type="GO" id="GO:0005506">
    <property type="term" value="F:iron ion binding"/>
    <property type="evidence" value="ECO:0007669"/>
    <property type="project" value="InterPro"/>
</dbReference>
<name>A0A8T0GE48_CERPU</name>
<dbReference type="PRINTS" id="PR00385">
    <property type="entry name" value="P450"/>
</dbReference>
<evidence type="ECO:0000313" key="5">
    <source>
        <dbReference type="EMBL" id="KAG0556108.1"/>
    </source>
</evidence>
<comment type="caution">
    <text evidence="5">The sequence shown here is derived from an EMBL/GenBank/DDBJ whole genome shotgun (WGS) entry which is preliminary data.</text>
</comment>
<dbReference type="SUPFAM" id="SSF48264">
    <property type="entry name" value="Cytochrome P450"/>
    <property type="match status" value="1"/>
</dbReference>
<dbReference type="Gene3D" id="1.10.630.10">
    <property type="entry name" value="Cytochrome P450"/>
    <property type="match status" value="1"/>
</dbReference>
<dbReference type="InterPro" id="IPR001128">
    <property type="entry name" value="Cyt_P450"/>
</dbReference>
<evidence type="ECO:0000256" key="1">
    <source>
        <dbReference type="ARBA" id="ARBA00022723"/>
    </source>
</evidence>
<dbReference type="InterPro" id="IPR002401">
    <property type="entry name" value="Cyt_P450_E_grp-I"/>
</dbReference>
<dbReference type="GO" id="GO:0016705">
    <property type="term" value="F:oxidoreductase activity, acting on paired donors, with incorporation or reduction of molecular oxygen"/>
    <property type="evidence" value="ECO:0007669"/>
    <property type="project" value="InterPro"/>
</dbReference>
<proteinExistence type="inferred from homology"/>
<dbReference type="Pfam" id="PF00067">
    <property type="entry name" value="p450"/>
    <property type="match status" value="1"/>
</dbReference>
<reference evidence="5 6" key="1">
    <citation type="submission" date="2020-06" db="EMBL/GenBank/DDBJ databases">
        <title>WGS assembly of Ceratodon purpureus strain R40.</title>
        <authorList>
            <person name="Carey S.B."/>
            <person name="Jenkins J."/>
            <person name="Shu S."/>
            <person name="Lovell J.T."/>
            <person name="Sreedasyam A."/>
            <person name="Maumus F."/>
            <person name="Tiley G.P."/>
            <person name="Fernandez-Pozo N."/>
            <person name="Barry K."/>
            <person name="Chen C."/>
            <person name="Wang M."/>
            <person name="Lipzen A."/>
            <person name="Daum C."/>
            <person name="Saski C.A."/>
            <person name="Payton A.C."/>
            <person name="Mcbreen J.C."/>
            <person name="Conrad R.E."/>
            <person name="Kollar L.M."/>
            <person name="Olsson S."/>
            <person name="Huttunen S."/>
            <person name="Landis J.B."/>
            <person name="Wickett N.J."/>
            <person name="Johnson M.G."/>
            <person name="Rensing S.A."/>
            <person name="Grimwood J."/>
            <person name="Schmutz J."/>
            <person name="Mcdaniel S.F."/>
        </authorList>
    </citation>
    <scope>NUCLEOTIDE SEQUENCE [LARGE SCALE GENOMIC DNA]</scope>
    <source>
        <strain evidence="5 6">R40</strain>
    </source>
</reference>
<evidence type="ECO:0000313" key="6">
    <source>
        <dbReference type="Proteomes" id="UP000822688"/>
    </source>
</evidence>
<evidence type="ECO:0008006" key="7">
    <source>
        <dbReference type="Google" id="ProtNLM"/>
    </source>
</evidence>
<dbReference type="Proteomes" id="UP000822688">
    <property type="component" value="Chromosome 11"/>
</dbReference>
<comment type="similarity">
    <text evidence="4">Belongs to the cytochrome P450 family.</text>
</comment>
<comment type="cofactor">
    <cofactor evidence="3">
        <name>heme</name>
        <dbReference type="ChEBI" id="CHEBI:30413"/>
    </cofactor>
</comment>
<evidence type="ECO:0000256" key="3">
    <source>
        <dbReference type="PIRSR" id="PIRSR602401-1"/>
    </source>
</evidence>
<dbReference type="PROSITE" id="PS00086">
    <property type="entry name" value="CYTOCHROME_P450"/>
    <property type="match status" value="1"/>
</dbReference>
<dbReference type="PRINTS" id="PR00463">
    <property type="entry name" value="EP450I"/>
</dbReference>
<feature type="binding site" description="axial binding residue" evidence="3">
    <location>
        <position position="439"/>
    </location>
    <ligand>
        <name>heme</name>
        <dbReference type="ChEBI" id="CHEBI:30413"/>
    </ligand>
    <ligandPart>
        <name>Fe</name>
        <dbReference type="ChEBI" id="CHEBI:18248"/>
    </ligandPart>
</feature>
<gene>
    <name evidence="5" type="ORF">KC19_11G026800</name>
</gene>
<dbReference type="InterPro" id="IPR017972">
    <property type="entry name" value="Cyt_P450_CS"/>
</dbReference>
<dbReference type="GO" id="GO:0016125">
    <property type="term" value="P:sterol metabolic process"/>
    <property type="evidence" value="ECO:0007669"/>
    <property type="project" value="TreeGrafter"/>
</dbReference>
<dbReference type="GO" id="GO:0004497">
    <property type="term" value="F:monooxygenase activity"/>
    <property type="evidence" value="ECO:0007669"/>
    <property type="project" value="UniProtKB-KW"/>
</dbReference>
<organism evidence="5 6">
    <name type="scientific">Ceratodon purpureus</name>
    <name type="common">Fire moss</name>
    <name type="synonym">Dicranum purpureum</name>
    <dbReference type="NCBI Taxonomy" id="3225"/>
    <lineage>
        <taxon>Eukaryota</taxon>
        <taxon>Viridiplantae</taxon>
        <taxon>Streptophyta</taxon>
        <taxon>Embryophyta</taxon>
        <taxon>Bryophyta</taxon>
        <taxon>Bryophytina</taxon>
        <taxon>Bryopsida</taxon>
        <taxon>Dicranidae</taxon>
        <taxon>Pseudoditrichales</taxon>
        <taxon>Ditrichaceae</taxon>
        <taxon>Ceratodon</taxon>
    </lineage>
</organism>
<keyword evidence="4" id="KW-0503">Monooxygenase</keyword>
<dbReference type="EMBL" id="CM026432">
    <property type="protein sequence ID" value="KAG0556108.1"/>
    <property type="molecule type" value="Genomic_DNA"/>
</dbReference>
<keyword evidence="3 4" id="KW-0349">Heme</keyword>
<evidence type="ECO:0000256" key="2">
    <source>
        <dbReference type="ARBA" id="ARBA00023004"/>
    </source>
</evidence>
<evidence type="ECO:0000256" key="4">
    <source>
        <dbReference type="RuleBase" id="RU000461"/>
    </source>
</evidence>
<dbReference type="InterPro" id="IPR036396">
    <property type="entry name" value="Cyt_P450_sf"/>
</dbReference>
<dbReference type="GO" id="GO:0020037">
    <property type="term" value="F:heme binding"/>
    <property type="evidence" value="ECO:0007669"/>
    <property type="project" value="InterPro"/>
</dbReference>
<keyword evidence="6" id="KW-1185">Reference proteome</keyword>
<protein>
    <recommendedName>
        <fullName evidence="7">Cytochrome P450</fullName>
    </recommendedName>
</protein>
<keyword evidence="2 3" id="KW-0408">Iron</keyword>
<accession>A0A8T0GE48</accession>
<keyword evidence="1 3" id="KW-0479">Metal-binding</keyword>
<dbReference type="PANTHER" id="PTHR24286:SF376">
    <property type="entry name" value="ABSCISIC ACID 8'-HYDROXYLASE 4"/>
    <property type="match status" value="1"/>
</dbReference>